<sequence length="62" mass="6453">MTSTGLGWGLGVGRIGAILGPFIGGLLIDMELTLQQNFMAFALPSLLAAVCLFFVNPRLAAS</sequence>
<keyword evidence="1 4" id="KW-0812">Transmembrane</keyword>
<dbReference type="PROSITE" id="PS50850">
    <property type="entry name" value="MFS"/>
    <property type="match status" value="1"/>
</dbReference>
<organism evidence="6 7">
    <name type="scientific">Serratia inhibens</name>
    <dbReference type="NCBI Taxonomy" id="2338073"/>
    <lineage>
        <taxon>Bacteria</taxon>
        <taxon>Pseudomonadati</taxon>
        <taxon>Pseudomonadota</taxon>
        <taxon>Gammaproteobacteria</taxon>
        <taxon>Enterobacterales</taxon>
        <taxon>Yersiniaceae</taxon>
        <taxon>Serratia</taxon>
    </lineage>
</organism>
<evidence type="ECO:0000256" key="1">
    <source>
        <dbReference type="ARBA" id="ARBA00022692"/>
    </source>
</evidence>
<dbReference type="AlphaFoldDB" id="A0AA92X562"/>
<evidence type="ECO:0000256" key="3">
    <source>
        <dbReference type="ARBA" id="ARBA00023136"/>
    </source>
</evidence>
<evidence type="ECO:0000313" key="7">
    <source>
        <dbReference type="Proteomes" id="UP000284338"/>
    </source>
</evidence>
<evidence type="ECO:0000313" key="6">
    <source>
        <dbReference type="EMBL" id="RJF55495.1"/>
    </source>
</evidence>
<dbReference type="InterPro" id="IPR020846">
    <property type="entry name" value="MFS_dom"/>
</dbReference>
<evidence type="ECO:0000256" key="4">
    <source>
        <dbReference type="SAM" id="Phobius"/>
    </source>
</evidence>
<proteinExistence type="predicted"/>
<accession>A0AA92X562</accession>
<dbReference type="Gene3D" id="1.20.1250.20">
    <property type="entry name" value="MFS general substrate transporter like domains"/>
    <property type="match status" value="1"/>
</dbReference>
<feature type="domain" description="Major facilitator superfamily (MFS) profile" evidence="5">
    <location>
        <begin position="1"/>
        <end position="60"/>
    </location>
</feature>
<dbReference type="InterPro" id="IPR036259">
    <property type="entry name" value="MFS_trans_sf"/>
</dbReference>
<dbReference type="EMBL" id="QYYG01000003">
    <property type="protein sequence ID" value="RJF55495.1"/>
    <property type="molecule type" value="Genomic_DNA"/>
</dbReference>
<comment type="caution">
    <text evidence="6">The sequence shown here is derived from an EMBL/GenBank/DDBJ whole genome shotgun (WGS) entry which is preliminary data.</text>
</comment>
<reference evidence="6 7" key="1">
    <citation type="submission" date="2018-09" db="EMBL/GenBank/DDBJ databases">
        <title>Draft genome of a novel serratia sp. strain with antifungal activity.</title>
        <authorList>
            <person name="Dichmann S.I."/>
            <person name="Park B.P."/>
            <person name="Pathiraja D."/>
            <person name="Choi I.-G."/>
            <person name="Stougaard P."/>
            <person name="Hennessy R.C."/>
        </authorList>
    </citation>
    <scope>NUCLEOTIDE SEQUENCE [LARGE SCALE GENOMIC DNA]</scope>
    <source>
        <strain evidence="6 7">S40</strain>
    </source>
</reference>
<gene>
    <name evidence="6" type="ORF">D4100_14460</name>
</gene>
<dbReference type="GO" id="GO:0022857">
    <property type="term" value="F:transmembrane transporter activity"/>
    <property type="evidence" value="ECO:0007669"/>
    <property type="project" value="InterPro"/>
</dbReference>
<name>A0AA92X562_9GAMM</name>
<evidence type="ECO:0000256" key="2">
    <source>
        <dbReference type="ARBA" id="ARBA00022989"/>
    </source>
</evidence>
<keyword evidence="3 4" id="KW-0472">Membrane</keyword>
<dbReference type="Proteomes" id="UP000284338">
    <property type="component" value="Unassembled WGS sequence"/>
</dbReference>
<feature type="transmembrane region" description="Helical" evidence="4">
    <location>
        <begin position="6"/>
        <end position="28"/>
    </location>
</feature>
<feature type="transmembrane region" description="Helical" evidence="4">
    <location>
        <begin position="40"/>
        <end position="59"/>
    </location>
</feature>
<evidence type="ECO:0000259" key="5">
    <source>
        <dbReference type="PROSITE" id="PS50850"/>
    </source>
</evidence>
<dbReference type="SUPFAM" id="SSF103473">
    <property type="entry name" value="MFS general substrate transporter"/>
    <property type="match status" value="1"/>
</dbReference>
<keyword evidence="2 4" id="KW-1133">Transmembrane helix</keyword>
<protein>
    <recommendedName>
        <fullName evidence="5">Major facilitator superfamily (MFS) profile domain-containing protein</fullName>
    </recommendedName>
</protein>
<keyword evidence="7" id="KW-1185">Reference proteome</keyword>
<dbReference type="RefSeq" id="WP_065505777.1">
    <property type="nucleotide sequence ID" value="NZ_QYYG01000003.1"/>
</dbReference>